<reference evidence="2" key="1">
    <citation type="journal article" date="2019" name="Int. J. Syst. Evol. Microbiol.">
        <title>The Global Catalogue of Microorganisms (GCM) 10K type strain sequencing project: providing services to taxonomists for standard genome sequencing and annotation.</title>
        <authorList>
            <consortium name="The Broad Institute Genomics Platform"/>
            <consortium name="The Broad Institute Genome Sequencing Center for Infectious Disease"/>
            <person name="Wu L."/>
            <person name="Ma J."/>
        </authorList>
    </citation>
    <scope>NUCLEOTIDE SEQUENCE [LARGE SCALE GENOMIC DNA]</scope>
    <source>
        <strain evidence="2">CGMCC 4.1641</strain>
    </source>
</reference>
<accession>A0ABW0A6L7</accession>
<sequence>MNEQIPGPDGRVTAPAERERLGRSGWFNDARGRSLLTGVSVSQVPDLYLLLALAERLRA</sequence>
<protein>
    <submittedName>
        <fullName evidence="1">Uncharacterized protein</fullName>
    </submittedName>
</protein>
<dbReference type="Proteomes" id="UP001596222">
    <property type="component" value="Unassembled WGS sequence"/>
</dbReference>
<evidence type="ECO:0000313" key="1">
    <source>
        <dbReference type="EMBL" id="MFC5149440.1"/>
    </source>
</evidence>
<dbReference type="RefSeq" id="WP_382050055.1">
    <property type="nucleotide sequence ID" value="NZ_JBHSKJ010000027.1"/>
</dbReference>
<keyword evidence="2" id="KW-1185">Reference proteome</keyword>
<organism evidence="1 2">
    <name type="scientific">Streptomyces aureoversilis</name>
    <dbReference type="NCBI Taxonomy" id="67277"/>
    <lineage>
        <taxon>Bacteria</taxon>
        <taxon>Bacillati</taxon>
        <taxon>Actinomycetota</taxon>
        <taxon>Actinomycetes</taxon>
        <taxon>Kitasatosporales</taxon>
        <taxon>Streptomycetaceae</taxon>
        <taxon>Streptomyces</taxon>
    </lineage>
</organism>
<gene>
    <name evidence="1" type="ORF">ACFPP6_32795</name>
</gene>
<proteinExistence type="predicted"/>
<evidence type="ECO:0000313" key="2">
    <source>
        <dbReference type="Proteomes" id="UP001596222"/>
    </source>
</evidence>
<name>A0ABW0A6L7_9ACTN</name>
<comment type="caution">
    <text evidence="1">The sequence shown here is derived from an EMBL/GenBank/DDBJ whole genome shotgun (WGS) entry which is preliminary data.</text>
</comment>
<dbReference type="EMBL" id="JBHSKJ010000027">
    <property type="protein sequence ID" value="MFC5149440.1"/>
    <property type="molecule type" value="Genomic_DNA"/>
</dbReference>